<dbReference type="AlphaFoldDB" id="A0A420HY49"/>
<name>A0A420HY49_9PEZI</name>
<dbReference type="Proteomes" id="UP000283383">
    <property type="component" value="Unassembled WGS sequence"/>
</dbReference>
<accession>A0A420HY49</accession>
<proteinExistence type="predicted"/>
<gene>
    <name evidence="1" type="ORF">GcM3_148017</name>
</gene>
<evidence type="ECO:0000313" key="2">
    <source>
        <dbReference type="Proteomes" id="UP000283383"/>
    </source>
</evidence>
<reference evidence="1 2" key="1">
    <citation type="journal article" date="2018" name="BMC Genomics">
        <title>Comparative genome analyses reveal sequence features reflecting distinct modes of host-adaptation between dicot and monocot powdery mildew.</title>
        <authorList>
            <person name="Wu Y."/>
            <person name="Ma X."/>
            <person name="Pan Z."/>
            <person name="Kale S.D."/>
            <person name="Song Y."/>
            <person name="King H."/>
            <person name="Zhang Q."/>
            <person name="Presley C."/>
            <person name="Deng X."/>
            <person name="Wei C.I."/>
            <person name="Xiao S."/>
        </authorList>
    </citation>
    <scope>NUCLEOTIDE SEQUENCE [LARGE SCALE GENOMIC DNA]</scope>
    <source>
        <strain evidence="1">UMSG3</strain>
    </source>
</reference>
<dbReference type="EMBL" id="MCBQ01014817">
    <property type="protein sequence ID" value="RKF62368.1"/>
    <property type="molecule type" value="Genomic_DNA"/>
</dbReference>
<comment type="caution">
    <text evidence="1">The sequence shown here is derived from an EMBL/GenBank/DDBJ whole genome shotgun (WGS) entry which is preliminary data.</text>
</comment>
<evidence type="ECO:0000313" key="1">
    <source>
        <dbReference type="EMBL" id="RKF62368.1"/>
    </source>
</evidence>
<organism evidence="1 2">
    <name type="scientific">Golovinomyces cichoracearum</name>
    <dbReference type="NCBI Taxonomy" id="62708"/>
    <lineage>
        <taxon>Eukaryota</taxon>
        <taxon>Fungi</taxon>
        <taxon>Dikarya</taxon>
        <taxon>Ascomycota</taxon>
        <taxon>Pezizomycotina</taxon>
        <taxon>Leotiomycetes</taxon>
        <taxon>Erysiphales</taxon>
        <taxon>Erysiphaceae</taxon>
        <taxon>Golovinomyces</taxon>
    </lineage>
</organism>
<protein>
    <submittedName>
        <fullName evidence="1">Uncharacterized protein</fullName>
    </submittedName>
</protein>
<keyword evidence="2" id="KW-1185">Reference proteome</keyword>
<sequence length="31" mass="3466">MDDDLGKLADVEARAIYRSRRTCSMTSFISG</sequence>